<evidence type="ECO:0000313" key="1">
    <source>
        <dbReference type="EMBL" id="SFO17619.1"/>
    </source>
</evidence>
<dbReference type="STRING" id="913024.SAMN05421741_12412"/>
<evidence type="ECO:0000313" key="2">
    <source>
        <dbReference type="Proteomes" id="UP000199036"/>
    </source>
</evidence>
<dbReference type="Proteomes" id="UP000199036">
    <property type="component" value="Unassembled WGS sequence"/>
</dbReference>
<sequence>MLFVFILLNGCIDKEDKEIEIPIETESSLDFEINFLKSLQT</sequence>
<keyword evidence="2" id="KW-1185">Reference proteome</keyword>
<accession>A0A1I5F1V7</accession>
<name>A0A1I5F1V7_9FLAO</name>
<proteinExistence type="predicted"/>
<gene>
    <name evidence="1" type="ORF">SAMN05421741_12412</name>
</gene>
<protein>
    <submittedName>
        <fullName evidence="1">Uncharacterized protein</fullName>
    </submittedName>
</protein>
<organism evidence="1 2">
    <name type="scientific">Paenimyroides ummariense</name>
    <dbReference type="NCBI Taxonomy" id="913024"/>
    <lineage>
        <taxon>Bacteria</taxon>
        <taxon>Pseudomonadati</taxon>
        <taxon>Bacteroidota</taxon>
        <taxon>Flavobacteriia</taxon>
        <taxon>Flavobacteriales</taxon>
        <taxon>Flavobacteriaceae</taxon>
        <taxon>Paenimyroides</taxon>
    </lineage>
</organism>
<dbReference type="EMBL" id="FOVI01000024">
    <property type="protein sequence ID" value="SFO17619.1"/>
    <property type="molecule type" value="Genomic_DNA"/>
</dbReference>
<dbReference type="AlphaFoldDB" id="A0A1I5F1V7"/>
<reference evidence="2" key="1">
    <citation type="submission" date="2016-10" db="EMBL/GenBank/DDBJ databases">
        <authorList>
            <person name="Varghese N."/>
            <person name="Submissions S."/>
        </authorList>
    </citation>
    <scope>NUCLEOTIDE SEQUENCE [LARGE SCALE GENOMIC DNA]</scope>
    <source>
        <strain evidence="2">DS-12</strain>
    </source>
</reference>